<gene>
    <name evidence="5" type="ORF">FHR83_006941</name>
</gene>
<evidence type="ECO:0000256" key="1">
    <source>
        <dbReference type="SAM" id="Coils"/>
    </source>
</evidence>
<keyword evidence="6" id="KW-1185">Reference proteome</keyword>
<dbReference type="EMBL" id="JACHXF010000018">
    <property type="protein sequence ID" value="MBB3099235.1"/>
    <property type="molecule type" value="Genomic_DNA"/>
</dbReference>
<feature type="region of interest" description="Disordered" evidence="2">
    <location>
        <begin position="28"/>
        <end position="47"/>
    </location>
</feature>
<evidence type="ECO:0000259" key="4">
    <source>
        <dbReference type="Pfam" id="PF26571"/>
    </source>
</evidence>
<dbReference type="RefSeq" id="WP_183225308.1">
    <property type="nucleotide sequence ID" value="NZ_BMPW01000021.1"/>
</dbReference>
<feature type="coiled-coil region" evidence="1">
    <location>
        <begin position="148"/>
        <end position="175"/>
    </location>
</feature>
<accession>A0A7W5FI98</accession>
<name>A0A7W5FI98_9ACTN</name>
<proteinExistence type="predicted"/>
<feature type="compositionally biased region" description="Low complexity" evidence="2">
    <location>
        <begin position="28"/>
        <end position="39"/>
    </location>
</feature>
<feature type="chain" id="PRO_5031414444" description="ARB-07466-like C-terminal domain-containing protein" evidence="3">
    <location>
        <begin position="32"/>
        <end position="338"/>
    </location>
</feature>
<evidence type="ECO:0000256" key="3">
    <source>
        <dbReference type="SAM" id="SignalP"/>
    </source>
</evidence>
<keyword evidence="1" id="KW-0175">Coiled coil</keyword>
<keyword evidence="3" id="KW-0732">Signal</keyword>
<sequence length="338" mass="36828">MAASPRRWLILALAPLVSALMFMAPATPAAAEPGGSSSSAQEEDEDATLNDVIESTNRRYASAKSAVTQSTKTQAKLATQIKAAEGRRDALIPEVDQIAKQQYMTGNLSAMGFLLRSQDSGDFLTKAVSLEEINKLHDAKLHELNVAITEISESKAKLDAEVKAQQQNAAVMKKQKDAADKAFQLVGGKSVTKGLVVADSPEADPAPRNSSGGFSSEGCTEDDPTTGGCITKRTLHMYKETKKAGFNMFVGCHRDGGPFEHPKGRACDWSLQKSGFSVYDTDKEFRYGNNLMAFLVRNADELGIYYVIWNKMIWFPASGWKTYHGVSDHTDHVHVSML</sequence>
<organism evidence="5 6">
    <name type="scientific">Actinoplanes campanulatus</name>
    <dbReference type="NCBI Taxonomy" id="113559"/>
    <lineage>
        <taxon>Bacteria</taxon>
        <taxon>Bacillati</taxon>
        <taxon>Actinomycetota</taxon>
        <taxon>Actinomycetes</taxon>
        <taxon>Micromonosporales</taxon>
        <taxon>Micromonosporaceae</taxon>
        <taxon>Actinoplanes</taxon>
    </lineage>
</organism>
<feature type="region of interest" description="Disordered" evidence="2">
    <location>
        <begin position="199"/>
        <end position="226"/>
    </location>
</feature>
<evidence type="ECO:0000256" key="2">
    <source>
        <dbReference type="SAM" id="MobiDB-lite"/>
    </source>
</evidence>
<dbReference type="Gene3D" id="6.10.250.3150">
    <property type="match status" value="1"/>
</dbReference>
<comment type="caution">
    <text evidence="5">The sequence shown here is derived from an EMBL/GenBank/DDBJ whole genome shotgun (WGS) entry which is preliminary data.</text>
</comment>
<dbReference type="InterPro" id="IPR058593">
    <property type="entry name" value="ARB_07466-like_C"/>
</dbReference>
<dbReference type="AlphaFoldDB" id="A0A7W5FI98"/>
<protein>
    <recommendedName>
        <fullName evidence="4">ARB-07466-like C-terminal domain-containing protein</fullName>
    </recommendedName>
</protein>
<evidence type="ECO:0000313" key="6">
    <source>
        <dbReference type="Proteomes" id="UP000590749"/>
    </source>
</evidence>
<evidence type="ECO:0000313" key="5">
    <source>
        <dbReference type="EMBL" id="MBB3099235.1"/>
    </source>
</evidence>
<feature type="compositionally biased region" description="Polar residues" evidence="2">
    <location>
        <begin position="208"/>
        <end position="218"/>
    </location>
</feature>
<feature type="signal peptide" evidence="3">
    <location>
        <begin position="1"/>
        <end position="31"/>
    </location>
</feature>
<dbReference type="Proteomes" id="UP000590749">
    <property type="component" value="Unassembled WGS sequence"/>
</dbReference>
<feature type="domain" description="ARB-07466-like C-terminal" evidence="4">
    <location>
        <begin position="227"/>
        <end position="334"/>
    </location>
</feature>
<reference evidence="5 6" key="1">
    <citation type="submission" date="2020-08" db="EMBL/GenBank/DDBJ databases">
        <title>Genomic Encyclopedia of Type Strains, Phase III (KMG-III): the genomes of soil and plant-associated and newly described type strains.</title>
        <authorList>
            <person name="Whitman W."/>
        </authorList>
    </citation>
    <scope>NUCLEOTIDE SEQUENCE [LARGE SCALE GENOMIC DNA]</scope>
    <source>
        <strain evidence="5 6">CECT 3287</strain>
    </source>
</reference>
<dbReference type="Pfam" id="PF26571">
    <property type="entry name" value="VldE"/>
    <property type="match status" value="1"/>
</dbReference>